<evidence type="ECO:0000259" key="14">
    <source>
        <dbReference type="Pfam" id="PF02163"/>
    </source>
</evidence>
<keyword evidence="5 15" id="KW-0645">Protease</keyword>
<keyword evidence="10 13" id="KW-1133">Transmembrane helix</keyword>
<feature type="transmembrane region" description="Helical" evidence="13">
    <location>
        <begin position="51"/>
        <end position="69"/>
    </location>
</feature>
<evidence type="ECO:0000256" key="4">
    <source>
        <dbReference type="ARBA" id="ARBA00022475"/>
    </source>
</evidence>
<dbReference type="GO" id="GO:0008237">
    <property type="term" value="F:metallopeptidase activity"/>
    <property type="evidence" value="ECO:0007669"/>
    <property type="project" value="UniProtKB-KW"/>
</dbReference>
<evidence type="ECO:0000256" key="8">
    <source>
        <dbReference type="ARBA" id="ARBA00022801"/>
    </source>
</evidence>
<evidence type="ECO:0000256" key="12">
    <source>
        <dbReference type="ARBA" id="ARBA00023136"/>
    </source>
</evidence>
<evidence type="ECO:0000256" key="6">
    <source>
        <dbReference type="ARBA" id="ARBA00022692"/>
    </source>
</evidence>
<sequence length="203" mass="23125">MTNAILLILFSMVGIIVATTMHEFTRALTSTILGDTLPKQQKRLTLNPIKHFEPIGFILMFATGGFGWGKPVETTSLYYKNRKRDTLITAIMPNVVNILIAYMCLIFSNLFIKMGNLTVYNLFFRIALYNVSLAVYNIIPITPMDGLKVLSYIIPSNKYFQYIQYEKIIQAVFLIFLFIGTTDFIIVPIINILIRVLSFFAGL</sequence>
<organism evidence="15 16">
    <name type="scientific">Candidatus Fimicola merdigallinarum</name>
    <dbReference type="NCBI Taxonomy" id="2840819"/>
    <lineage>
        <taxon>Bacteria</taxon>
        <taxon>Bacillati</taxon>
        <taxon>Bacillota</taxon>
        <taxon>Clostridia</taxon>
        <taxon>Lachnospirales</taxon>
        <taxon>Lachnospiraceae</taxon>
        <taxon>Lachnospiraceae incertae sedis</taxon>
        <taxon>Candidatus Fimicola</taxon>
    </lineage>
</organism>
<feature type="transmembrane region" description="Helical" evidence="13">
    <location>
        <begin position="168"/>
        <end position="194"/>
    </location>
</feature>
<keyword evidence="4" id="KW-1003">Cell membrane</keyword>
<accession>A0A9D9H560</accession>
<feature type="domain" description="Peptidase M50" evidence="14">
    <location>
        <begin position="23"/>
        <end position="179"/>
    </location>
</feature>
<feature type="transmembrane region" description="Helical" evidence="13">
    <location>
        <begin position="90"/>
        <end position="112"/>
    </location>
</feature>
<evidence type="ECO:0000256" key="7">
    <source>
        <dbReference type="ARBA" id="ARBA00022723"/>
    </source>
</evidence>
<proteinExistence type="inferred from homology"/>
<comment type="caution">
    <text evidence="15">The sequence shown here is derived from an EMBL/GenBank/DDBJ whole genome shotgun (WGS) entry which is preliminary data.</text>
</comment>
<dbReference type="InterPro" id="IPR044537">
    <property type="entry name" value="Rip2-like"/>
</dbReference>
<comment type="subcellular location">
    <subcellularLocation>
        <location evidence="2">Cell membrane</location>
        <topology evidence="2">Multi-pass membrane protein</topology>
    </subcellularLocation>
</comment>
<evidence type="ECO:0000256" key="1">
    <source>
        <dbReference type="ARBA" id="ARBA00001947"/>
    </source>
</evidence>
<protein>
    <submittedName>
        <fullName evidence="15">Site-2 protease family protein</fullName>
    </submittedName>
</protein>
<dbReference type="EMBL" id="JADIMX010000151">
    <property type="protein sequence ID" value="MBO8435218.1"/>
    <property type="molecule type" value="Genomic_DNA"/>
</dbReference>
<dbReference type="InterPro" id="IPR008915">
    <property type="entry name" value="Peptidase_M50"/>
</dbReference>
<dbReference type="AlphaFoldDB" id="A0A9D9H560"/>
<evidence type="ECO:0000256" key="2">
    <source>
        <dbReference type="ARBA" id="ARBA00004651"/>
    </source>
</evidence>
<keyword evidence="7" id="KW-0479">Metal-binding</keyword>
<evidence type="ECO:0000256" key="3">
    <source>
        <dbReference type="ARBA" id="ARBA00007931"/>
    </source>
</evidence>
<gene>
    <name evidence="15" type="ORF">IAC55_07865</name>
</gene>
<keyword evidence="12 13" id="KW-0472">Membrane</keyword>
<reference evidence="15" key="2">
    <citation type="journal article" date="2021" name="PeerJ">
        <title>Extensive microbial diversity within the chicken gut microbiome revealed by metagenomics and culture.</title>
        <authorList>
            <person name="Gilroy R."/>
            <person name="Ravi A."/>
            <person name="Getino M."/>
            <person name="Pursley I."/>
            <person name="Horton D.L."/>
            <person name="Alikhan N.F."/>
            <person name="Baker D."/>
            <person name="Gharbi K."/>
            <person name="Hall N."/>
            <person name="Watson M."/>
            <person name="Adriaenssens E.M."/>
            <person name="Foster-Nyarko E."/>
            <person name="Jarju S."/>
            <person name="Secka A."/>
            <person name="Antonio M."/>
            <person name="Oren A."/>
            <person name="Chaudhuri R.R."/>
            <person name="La Ragione R."/>
            <person name="Hildebrand F."/>
            <person name="Pallen M.J."/>
        </authorList>
    </citation>
    <scope>NUCLEOTIDE SEQUENCE</scope>
    <source>
        <strain evidence="15">F6-4510</strain>
    </source>
</reference>
<dbReference type="GO" id="GO:0006508">
    <property type="term" value="P:proteolysis"/>
    <property type="evidence" value="ECO:0007669"/>
    <property type="project" value="UniProtKB-KW"/>
</dbReference>
<evidence type="ECO:0000256" key="10">
    <source>
        <dbReference type="ARBA" id="ARBA00022989"/>
    </source>
</evidence>
<evidence type="ECO:0000313" key="15">
    <source>
        <dbReference type="EMBL" id="MBO8435218.1"/>
    </source>
</evidence>
<evidence type="ECO:0000313" key="16">
    <source>
        <dbReference type="Proteomes" id="UP000823611"/>
    </source>
</evidence>
<evidence type="ECO:0000256" key="5">
    <source>
        <dbReference type="ARBA" id="ARBA00022670"/>
    </source>
</evidence>
<dbReference type="InterPro" id="IPR052348">
    <property type="entry name" value="Metallopeptidase_M50B"/>
</dbReference>
<keyword evidence="11" id="KW-0482">Metalloprotease</keyword>
<keyword evidence="8" id="KW-0378">Hydrolase</keyword>
<comment type="similarity">
    <text evidence="3">Belongs to the peptidase M50B family.</text>
</comment>
<comment type="cofactor">
    <cofactor evidence="1">
        <name>Zn(2+)</name>
        <dbReference type="ChEBI" id="CHEBI:29105"/>
    </cofactor>
</comment>
<evidence type="ECO:0000256" key="13">
    <source>
        <dbReference type="SAM" id="Phobius"/>
    </source>
</evidence>
<evidence type="ECO:0000256" key="9">
    <source>
        <dbReference type="ARBA" id="ARBA00022833"/>
    </source>
</evidence>
<dbReference type="GO" id="GO:0046872">
    <property type="term" value="F:metal ion binding"/>
    <property type="evidence" value="ECO:0007669"/>
    <property type="project" value="UniProtKB-KW"/>
</dbReference>
<dbReference type="Proteomes" id="UP000823611">
    <property type="component" value="Unassembled WGS sequence"/>
</dbReference>
<dbReference type="PANTHER" id="PTHR35864:SF1">
    <property type="entry name" value="ZINC METALLOPROTEASE YWHC-RELATED"/>
    <property type="match status" value="1"/>
</dbReference>
<dbReference type="GO" id="GO:0005886">
    <property type="term" value="C:plasma membrane"/>
    <property type="evidence" value="ECO:0007669"/>
    <property type="project" value="UniProtKB-SubCell"/>
</dbReference>
<keyword evidence="6 13" id="KW-0812">Transmembrane</keyword>
<evidence type="ECO:0000256" key="11">
    <source>
        <dbReference type="ARBA" id="ARBA00023049"/>
    </source>
</evidence>
<name>A0A9D9H560_9FIRM</name>
<dbReference type="Pfam" id="PF02163">
    <property type="entry name" value="Peptidase_M50"/>
    <property type="match status" value="1"/>
</dbReference>
<feature type="transmembrane region" description="Helical" evidence="13">
    <location>
        <begin position="118"/>
        <end position="139"/>
    </location>
</feature>
<keyword evidence="9" id="KW-0862">Zinc</keyword>
<dbReference type="CDD" id="cd06158">
    <property type="entry name" value="S2P-M50_like_1"/>
    <property type="match status" value="1"/>
</dbReference>
<dbReference type="PANTHER" id="PTHR35864">
    <property type="entry name" value="ZINC METALLOPROTEASE MJ0611-RELATED"/>
    <property type="match status" value="1"/>
</dbReference>
<reference evidence="15" key="1">
    <citation type="submission" date="2020-10" db="EMBL/GenBank/DDBJ databases">
        <authorList>
            <person name="Gilroy R."/>
        </authorList>
    </citation>
    <scope>NUCLEOTIDE SEQUENCE</scope>
    <source>
        <strain evidence="15">F6-4510</strain>
    </source>
</reference>